<dbReference type="InterPro" id="IPR043519">
    <property type="entry name" value="NT_sf"/>
</dbReference>
<dbReference type="SUPFAM" id="SSF81301">
    <property type="entry name" value="Nucleotidyltransferase"/>
    <property type="match status" value="1"/>
</dbReference>
<evidence type="ECO:0000313" key="1">
    <source>
        <dbReference type="EMBL" id="AAT90059.1"/>
    </source>
</evidence>
<proteinExistence type="predicted"/>
<name>Q6AC33_LEIXX</name>
<dbReference type="Gene3D" id="3.30.460.10">
    <property type="entry name" value="Beta Polymerase, domain 2"/>
    <property type="match status" value="1"/>
</dbReference>
<dbReference type="Proteomes" id="UP000001306">
    <property type="component" value="Chromosome"/>
</dbReference>
<sequence>MGLRSMIKTEGCQIEVSQRLKRFTTIIDKLTAREQTLALSGMQDIGGCRAILGSVEEIRRVEARRAGRVTRRRVGVRTRTAARLLHPECRAEKSRARWQVVPLPLCSAFVELRDRPDLQPCAHIHYIITAKNTFTRGHHHRAYPHTPHIPAHTRQGCHLGESFTDAMWVVMWGPNP</sequence>
<dbReference type="eggNOG" id="COG2357">
    <property type="taxonomic scope" value="Bacteria"/>
</dbReference>
<accession>Q6AC33</accession>
<evidence type="ECO:0000313" key="2">
    <source>
        <dbReference type="Proteomes" id="UP000001306"/>
    </source>
</evidence>
<protein>
    <submittedName>
        <fullName evidence="1">Uncharacterized protein</fullName>
    </submittedName>
</protein>
<gene>
    <name evidence="1" type="ordered locus">Lxx24254</name>
</gene>
<dbReference type="EMBL" id="AE016822">
    <property type="protein sequence ID" value="AAT90059.1"/>
    <property type="molecule type" value="Genomic_DNA"/>
</dbReference>
<organism evidence="1 2">
    <name type="scientific">Leifsonia xyli subsp. xyli (strain CTCB07)</name>
    <dbReference type="NCBI Taxonomy" id="281090"/>
    <lineage>
        <taxon>Bacteria</taxon>
        <taxon>Bacillati</taxon>
        <taxon>Actinomycetota</taxon>
        <taxon>Actinomycetes</taxon>
        <taxon>Micrococcales</taxon>
        <taxon>Microbacteriaceae</taxon>
        <taxon>Leifsonia</taxon>
    </lineage>
</organism>
<dbReference type="HOGENOM" id="CLU_1523343_0_0_11"/>
<dbReference type="AlphaFoldDB" id="Q6AC33"/>
<keyword evidence="2" id="KW-1185">Reference proteome</keyword>
<dbReference type="KEGG" id="lxx:Lxx24254"/>
<reference evidence="1 2" key="1">
    <citation type="journal article" date="2004" name="Mol. Plant Microbe Interact.">
        <title>The genome sequence of the Gram-positive sugarcane pathogen Leifsonia xyli subsp. xyli.</title>
        <authorList>
            <person name="Monteiro-Vitorello C.B."/>
            <person name="Camargo L.E.A."/>
            <person name="Van Sluys M.A."/>
            <person name="Kitajima J.P."/>
            <person name="Truffi D."/>
            <person name="do Amaral A.M."/>
            <person name="Harakava R."/>
            <person name="de Oliveira J.C.F."/>
            <person name="Wood D."/>
            <person name="de Oliveira M.C."/>
            <person name="Miyaki C.Y."/>
            <person name="Takita M.A."/>
            <person name="da Silva A.C.R."/>
            <person name="Furlan L.R."/>
            <person name="Carraro D.M."/>
            <person name="Camarotte G."/>
            <person name="Almeida N.F. Jr."/>
            <person name="Carrer H."/>
            <person name="Coutinho L.L."/>
            <person name="El-Dorry H.A."/>
            <person name="Ferro M.I.T."/>
            <person name="Gagliardi P.R."/>
            <person name="Giglioti E."/>
            <person name="Goldman M.H.S."/>
            <person name="Goldman G.H."/>
            <person name="Kimura E.T."/>
            <person name="Ferro E.S."/>
            <person name="Kuramae E.E."/>
            <person name="Lemos E.G.M."/>
            <person name="Lemos M.V.F."/>
            <person name="Mauro S.M.Z."/>
            <person name="Machado M.A."/>
            <person name="Marino C.L."/>
            <person name="Menck C.F."/>
            <person name="Nunes L.R."/>
            <person name="Oliveira R.C."/>
            <person name="Pereira G.G."/>
            <person name="Siqueira W."/>
            <person name="de Souza A.A."/>
            <person name="Tsai S.M."/>
            <person name="Zanca A.S."/>
            <person name="Simpson A.J.G."/>
            <person name="Brumbley S.M."/>
            <person name="Setubal J.C."/>
        </authorList>
    </citation>
    <scope>NUCLEOTIDE SEQUENCE [LARGE SCALE GENOMIC DNA]</scope>
    <source>
        <strain evidence="1 2">CTCB07</strain>
    </source>
</reference>